<name>A0A0B7N8M3_9FUNG</name>
<dbReference type="InterPro" id="IPR000626">
    <property type="entry name" value="Ubiquitin-like_dom"/>
</dbReference>
<evidence type="ECO:0000256" key="1">
    <source>
        <dbReference type="ARBA" id="ARBA00022614"/>
    </source>
</evidence>
<dbReference type="InterPro" id="IPR029071">
    <property type="entry name" value="Ubiquitin-like_domsf"/>
</dbReference>
<dbReference type="SUPFAM" id="SSF52058">
    <property type="entry name" value="L domain-like"/>
    <property type="match status" value="1"/>
</dbReference>
<proteinExistence type="predicted"/>
<feature type="domain" description="Ubiquitin-like" evidence="4">
    <location>
        <begin position="351"/>
        <end position="423"/>
    </location>
</feature>
<gene>
    <name evidence="5" type="primary">PARPA_07923.1 scaffold 31073</name>
</gene>
<dbReference type="InterPro" id="IPR032675">
    <property type="entry name" value="LRR_dom_sf"/>
</dbReference>
<dbReference type="PANTHER" id="PTHR24373">
    <property type="entry name" value="SLIT RELATED LEUCINE-RICH REPEAT NEURONAL PROTEIN"/>
    <property type="match status" value="1"/>
</dbReference>
<reference evidence="5 6" key="1">
    <citation type="submission" date="2014-09" db="EMBL/GenBank/DDBJ databases">
        <authorList>
            <person name="Ellenberger Sabrina"/>
        </authorList>
    </citation>
    <scope>NUCLEOTIDE SEQUENCE [LARGE SCALE GENOMIC DNA]</scope>
    <source>
        <strain evidence="5 6">CBS 412.66</strain>
    </source>
</reference>
<keyword evidence="3" id="KW-0677">Repeat</keyword>
<dbReference type="Pfam" id="PF14560">
    <property type="entry name" value="Ubiquitin_2"/>
    <property type="match status" value="1"/>
</dbReference>
<protein>
    <recommendedName>
        <fullName evidence="4">Ubiquitin-like domain-containing protein</fullName>
    </recommendedName>
</protein>
<dbReference type="STRING" id="35722.A0A0B7N8M3"/>
<dbReference type="InterPro" id="IPR003591">
    <property type="entry name" value="Leu-rich_rpt_typical-subtyp"/>
</dbReference>
<dbReference type="SMART" id="SM00369">
    <property type="entry name" value="LRR_TYP"/>
    <property type="match status" value="3"/>
</dbReference>
<evidence type="ECO:0000256" key="3">
    <source>
        <dbReference type="ARBA" id="ARBA00022737"/>
    </source>
</evidence>
<evidence type="ECO:0000313" key="6">
    <source>
        <dbReference type="Proteomes" id="UP000054107"/>
    </source>
</evidence>
<dbReference type="PANTHER" id="PTHR24373:SF275">
    <property type="entry name" value="TIR DOMAIN-CONTAINING PROTEIN"/>
    <property type="match status" value="1"/>
</dbReference>
<dbReference type="Gene3D" id="3.10.20.90">
    <property type="entry name" value="Phosphatidylinositol 3-kinase Catalytic Subunit, Chain A, domain 1"/>
    <property type="match status" value="1"/>
</dbReference>
<dbReference type="Gene3D" id="3.80.10.10">
    <property type="entry name" value="Ribonuclease Inhibitor"/>
    <property type="match status" value="1"/>
</dbReference>
<keyword evidence="2" id="KW-0732">Signal</keyword>
<dbReference type="AlphaFoldDB" id="A0A0B7N8M3"/>
<dbReference type="InterPro" id="IPR050328">
    <property type="entry name" value="Dev_Immune_Receptor"/>
</dbReference>
<dbReference type="OrthoDB" id="5273213at2759"/>
<evidence type="ECO:0000256" key="2">
    <source>
        <dbReference type="ARBA" id="ARBA00022729"/>
    </source>
</evidence>
<keyword evidence="6" id="KW-1185">Reference proteome</keyword>
<organism evidence="5 6">
    <name type="scientific">Parasitella parasitica</name>
    <dbReference type="NCBI Taxonomy" id="35722"/>
    <lineage>
        <taxon>Eukaryota</taxon>
        <taxon>Fungi</taxon>
        <taxon>Fungi incertae sedis</taxon>
        <taxon>Mucoromycota</taxon>
        <taxon>Mucoromycotina</taxon>
        <taxon>Mucoromycetes</taxon>
        <taxon>Mucorales</taxon>
        <taxon>Mucorineae</taxon>
        <taxon>Mucoraceae</taxon>
        <taxon>Parasitella</taxon>
    </lineage>
</organism>
<dbReference type="Proteomes" id="UP000054107">
    <property type="component" value="Unassembled WGS sequence"/>
</dbReference>
<evidence type="ECO:0000313" key="5">
    <source>
        <dbReference type="EMBL" id="CEP13789.1"/>
    </source>
</evidence>
<sequence length="424" mass="48288">MTKLQRELILKFEIGKLSVRNELLDTVIEVNDEEIDDESITDNNVVQVHETAQVGQVEVEHNIEEQNVEEQNVQDEPNSRVGSDQDDINTSLSCLFKRKSMCSDDEFQSRLSSPKIEFKSFHLSTLSLNQNLISWQDIDVLAASLPQLQDLQLGGNELSQLGEFKFPHLKSLNLENNLISDWRGQINKLSDSLPSLETLYLNDNELKLIDIPANNMFPHLAVLRIERNSIENWKRMDKELEAAHVVGRIKNLSNVDGNTLTNRERVDLERYYIILCAKEGSTHEEIAAKHPRYAELCAEHGQPDLKSSNSASSTALKDRLIDITLTTRNVASVDELMLITQKKDLPVISTSASKKLLRTMTIRNLKHMIQKLLKIPAAKQQLILLQSIENNCDRDVMIMDVMDDLRDLKFYGINHGDELLVVNL</sequence>
<dbReference type="EMBL" id="LN730558">
    <property type="protein sequence ID" value="CEP13789.1"/>
    <property type="molecule type" value="Genomic_DNA"/>
</dbReference>
<keyword evidence="1" id="KW-0433">Leucine-rich repeat</keyword>
<dbReference type="PROSITE" id="PS51450">
    <property type="entry name" value="LRR"/>
    <property type="match status" value="1"/>
</dbReference>
<dbReference type="InterPro" id="IPR001611">
    <property type="entry name" value="Leu-rich_rpt"/>
</dbReference>
<evidence type="ECO:0000259" key="4">
    <source>
        <dbReference type="Pfam" id="PF14560"/>
    </source>
</evidence>
<dbReference type="SUPFAM" id="SSF54236">
    <property type="entry name" value="Ubiquitin-like"/>
    <property type="match status" value="1"/>
</dbReference>
<accession>A0A0B7N8M3</accession>